<dbReference type="EMBL" id="JBHTIU010000023">
    <property type="protein sequence ID" value="MFD0868758.1"/>
    <property type="molecule type" value="Genomic_DNA"/>
</dbReference>
<gene>
    <name evidence="1" type="ORF">ACFQ03_06320</name>
</gene>
<proteinExistence type="predicted"/>
<dbReference type="RefSeq" id="WP_379286864.1">
    <property type="nucleotide sequence ID" value="NZ_JBHTIU010000023.1"/>
</dbReference>
<comment type="caution">
    <text evidence="1">The sequence shown here is derived from an EMBL/GenBank/DDBJ whole genome shotgun (WGS) entry which is preliminary data.</text>
</comment>
<accession>A0ABW3D8X7</accession>
<name>A0ABW3D8X7_9BACL</name>
<sequence>MNHKGKEMLSYLPEIYDRSRIMQAVLNIQGIEIENLLQAIDEILDQYFALSATWWLDHWEFELGIETDPSKPIEQRRSVVISKIRGTGTVTVAMIKRVAESYVNGEVDVSVDSPGFTAIITFISNLGVPENIRDIENAIRDIIPAHLAIRYEYRYLLVQHIHQSMTVSQLQSTKLNKFSPFREVL</sequence>
<dbReference type="Proteomes" id="UP001597120">
    <property type="component" value="Unassembled WGS sequence"/>
</dbReference>
<reference evidence="2" key="1">
    <citation type="journal article" date="2019" name="Int. J. Syst. Evol. Microbiol.">
        <title>The Global Catalogue of Microorganisms (GCM) 10K type strain sequencing project: providing services to taxonomists for standard genome sequencing and annotation.</title>
        <authorList>
            <consortium name="The Broad Institute Genomics Platform"/>
            <consortium name="The Broad Institute Genome Sequencing Center for Infectious Disease"/>
            <person name="Wu L."/>
            <person name="Ma J."/>
        </authorList>
    </citation>
    <scope>NUCLEOTIDE SEQUENCE [LARGE SCALE GENOMIC DNA]</scope>
    <source>
        <strain evidence="2">CCUG 57263</strain>
    </source>
</reference>
<evidence type="ECO:0000313" key="2">
    <source>
        <dbReference type="Proteomes" id="UP001597120"/>
    </source>
</evidence>
<keyword evidence="2" id="KW-1185">Reference proteome</keyword>
<evidence type="ECO:0000313" key="1">
    <source>
        <dbReference type="EMBL" id="MFD0868758.1"/>
    </source>
</evidence>
<dbReference type="InterPro" id="IPR018755">
    <property type="entry name" value="Phage_Mu_Gp48"/>
</dbReference>
<protein>
    <submittedName>
        <fullName evidence="1">YmfQ family protein</fullName>
    </submittedName>
</protein>
<dbReference type="Pfam" id="PF10076">
    <property type="entry name" value="Phage_Mu_Gp48"/>
    <property type="match status" value="1"/>
</dbReference>
<organism evidence="1 2">
    <name type="scientific">Paenibacillus residui</name>
    <dbReference type="NCBI Taxonomy" id="629724"/>
    <lineage>
        <taxon>Bacteria</taxon>
        <taxon>Bacillati</taxon>
        <taxon>Bacillota</taxon>
        <taxon>Bacilli</taxon>
        <taxon>Bacillales</taxon>
        <taxon>Paenibacillaceae</taxon>
        <taxon>Paenibacillus</taxon>
    </lineage>
</organism>